<accession>A0A2P4UL30</accession>
<feature type="transmembrane region" description="Helical" evidence="2">
    <location>
        <begin position="134"/>
        <end position="156"/>
    </location>
</feature>
<dbReference type="EMBL" id="MTBP01000001">
    <property type="protein sequence ID" value="POM25751.1"/>
    <property type="molecule type" value="Genomic_DNA"/>
</dbReference>
<keyword evidence="2" id="KW-1133">Transmembrane helix</keyword>
<feature type="transmembrane region" description="Helical" evidence="2">
    <location>
        <begin position="278"/>
        <end position="302"/>
    </location>
</feature>
<feature type="region of interest" description="Disordered" evidence="1">
    <location>
        <begin position="328"/>
        <end position="411"/>
    </location>
</feature>
<keyword evidence="2" id="KW-0472">Membrane</keyword>
<proteinExistence type="predicted"/>
<evidence type="ECO:0000256" key="2">
    <source>
        <dbReference type="SAM" id="Phobius"/>
    </source>
</evidence>
<dbReference type="InterPro" id="IPR045782">
    <property type="entry name" value="TrbL_3"/>
</dbReference>
<sequence length="444" mass="44518">MTAALLLRSAIRATCGNFDYVCKVKQGVKEGLSDALGNVTGSVVDQVASSFTKSAIQVMKAITTVWTSDGKIGDWNFGRLFSPRIADGPHDPTSFLAANTAWLVNVIAVFGILLVAGQVAWQRRGEPLREAMSGLIRLVLTVFAVTQVVNLLLIAGDEYSTSILAKSTAGEVEGNLLKITTTAGIGGGLVLIIALLAILSGIIQLGMMFVRSAMLVLLAGALPLAAAASIHPDGRQWYRKLMGWLLAFVLYKPVAATVYATAFNALMGDSIAQMQGVILLVLAVLVLPALMRFIVPMVAAAGGGGSGVLSSMGGGAVATGARMVPSFGGGGSGGGKSGSHGAGGSDGQDGGNPRGSKNASGQPGQQGPQGQDGRQGPDPSGSGGGPTGKSGGQMGQHTAQGAQMGGPHGAAIGAAIDAGKAGIGMIQKIGEDATGDEGGPSGSQ</sequence>
<evidence type="ECO:0000313" key="3">
    <source>
        <dbReference type="EMBL" id="POM25751.1"/>
    </source>
</evidence>
<dbReference type="Proteomes" id="UP000242367">
    <property type="component" value="Unassembled WGS sequence"/>
</dbReference>
<feature type="compositionally biased region" description="Low complexity" evidence="1">
    <location>
        <begin position="361"/>
        <end position="380"/>
    </location>
</feature>
<keyword evidence="4" id="KW-1185">Reference proteome</keyword>
<name>A0A2P4UL30_9ACTN</name>
<gene>
    <name evidence="3" type="ORF">BTM25_01340</name>
</gene>
<reference evidence="3 4" key="1">
    <citation type="journal article" date="2017" name="Chemistry">
        <title>Isolation, Biosynthesis and Chemical Modifications of Rubterolones A-F: Rare Tropolone Alkaloids from Actinomadura sp. 5-2.</title>
        <authorList>
            <person name="Guo H."/>
            <person name="Benndorf R."/>
            <person name="Leichnitz D."/>
            <person name="Klassen J.L."/>
            <person name="Vollmers J."/>
            <person name="Gorls H."/>
            <person name="Steinacker M."/>
            <person name="Weigel C."/>
            <person name="Dahse H.M."/>
            <person name="Kaster A.K."/>
            <person name="de Beer Z.W."/>
            <person name="Poulsen M."/>
            <person name="Beemelmanns C."/>
        </authorList>
    </citation>
    <scope>NUCLEOTIDE SEQUENCE [LARGE SCALE GENOMIC DNA]</scope>
    <source>
        <strain evidence="3 4">5-2</strain>
    </source>
</reference>
<feature type="compositionally biased region" description="Gly residues" evidence="1">
    <location>
        <begin position="381"/>
        <end position="394"/>
    </location>
</feature>
<comment type="caution">
    <text evidence="3">The sequence shown here is derived from an EMBL/GenBank/DDBJ whole genome shotgun (WGS) entry which is preliminary data.</text>
</comment>
<feature type="transmembrane region" description="Helical" evidence="2">
    <location>
        <begin position="242"/>
        <end position="266"/>
    </location>
</feature>
<keyword evidence="2" id="KW-0812">Transmembrane</keyword>
<protein>
    <recommendedName>
        <fullName evidence="5">Type IV secretion system protein</fullName>
    </recommendedName>
</protein>
<feature type="transmembrane region" description="Helical" evidence="2">
    <location>
        <begin position="209"/>
        <end position="230"/>
    </location>
</feature>
<organism evidence="3 4">
    <name type="scientific">Actinomadura rubteroloni</name>
    <dbReference type="NCBI Taxonomy" id="1926885"/>
    <lineage>
        <taxon>Bacteria</taxon>
        <taxon>Bacillati</taxon>
        <taxon>Actinomycetota</taxon>
        <taxon>Actinomycetes</taxon>
        <taxon>Streptosporangiales</taxon>
        <taxon>Thermomonosporaceae</taxon>
        <taxon>Actinomadura</taxon>
    </lineage>
</organism>
<feature type="transmembrane region" description="Helical" evidence="2">
    <location>
        <begin position="176"/>
        <end position="202"/>
    </location>
</feature>
<evidence type="ECO:0000313" key="4">
    <source>
        <dbReference type="Proteomes" id="UP000242367"/>
    </source>
</evidence>
<dbReference type="Pfam" id="PF19590">
    <property type="entry name" value="TrbL_3"/>
    <property type="match status" value="1"/>
</dbReference>
<evidence type="ECO:0000256" key="1">
    <source>
        <dbReference type="SAM" id="MobiDB-lite"/>
    </source>
</evidence>
<dbReference type="AlphaFoldDB" id="A0A2P4UL30"/>
<evidence type="ECO:0008006" key="5">
    <source>
        <dbReference type="Google" id="ProtNLM"/>
    </source>
</evidence>
<feature type="compositionally biased region" description="Gly residues" evidence="1">
    <location>
        <begin position="328"/>
        <end position="353"/>
    </location>
</feature>
<dbReference type="RefSeq" id="WP_146058911.1">
    <property type="nucleotide sequence ID" value="NZ_MTBP01000001.1"/>
</dbReference>
<feature type="transmembrane region" description="Helical" evidence="2">
    <location>
        <begin position="102"/>
        <end position="122"/>
    </location>
</feature>